<dbReference type="InterPro" id="IPR024862">
    <property type="entry name" value="TRPV"/>
</dbReference>
<keyword evidence="9" id="KW-0675">Receptor</keyword>
<feature type="transmembrane region" description="Helical" evidence="7">
    <location>
        <begin position="34"/>
        <end position="52"/>
    </location>
</feature>
<evidence type="ECO:0000256" key="1">
    <source>
        <dbReference type="ARBA" id="ARBA00004141"/>
    </source>
</evidence>
<dbReference type="PANTHER" id="PTHR10582">
    <property type="entry name" value="TRANSIENT RECEPTOR POTENTIAL ION CHANNEL PROTEIN"/>
    <property type="match status" value="1"/>
</dbReference>
<feature type="transmembrane region" description="Helical" evidence="7">
    <location>
        <begin position="105"/>
        <end position="127"/>
    </location>
</feature>
<keyword evidence="10" id="KW-1185">Reference proteome</keyword>
<dbReference type="Pfam" id="PF08016">
    <property type="entry name" value="PKD_channel"/>
    <property type="match status" value="1"/>
</dbReference>
<dbReference type="AlphaFoldDB" id="A0AAV3ZXJ0"/>
<dbReference type="Gene3D" id="1.10.287.70">
    <property type="match status" value="1"/>
</dbReference>
<keyword evidence="5 7" id="KW-0472">Membrane</keyword>
<organism evidence="9 10">
    <name type="scientific">Plakobranchus ocellatus</name>
    <dbReference type="NCBI Taxonomy" id="259542"/>
    <lineage>
        <taxon>Eukaryota</taxon>
        <taxon>Metazoa</taxon>
        <taxon>Spiralia</taxon>
        <taxon>Lophotrochozoa</taxon>
        <taxon>Mollusca</taxon>
        <taxon>Gastropoda</taxon>
        <taxon>Heterobranchia</taxon>
        <taxon>Euthyneura</taxon>
        <taxon>Panpulmonata</taxon>
        <taxon>Sacoglossa</taxon>
        <taxon>Placobranchoidea</taxon>
        <taxon>Plakobranchidae</taxon>
        <taxon>Plakobranchus</taxon>
    </lineage>
</organism>
<keyword evidence="4 7" id="KW-1133">Transmembrane helix</keyword>
<evidence type="ECO:0000256" key="2">
    <source>
        <dbReference type="ARBA" id="ARBA00022692"/>
    </source>
</evidence>
<dbReference type="GO" id="GO:0098703">
    <property type="term" value="P:calcium ion import across plasma membrane"/>
    <property type="evidence" value="ECO:0007669"/>
    <property type="project" value="TreeGrafter"/>
</dbReference>
<evidence type="ECO:0000256" key="4">
    <source>
        <dbReference type="ARBA" id="ARBA00022989"/>
    </source>
</evidence>
<feature type="compositionally biased region" description="Basic residues" evidence="6">
    <location>
        <begin position="387"/>
        <end position="400"/>
    </location>
</feature>
<evidence type="ECO:0000256" key="3">
    <source>
        <dbReference type="ARBA" id="ARBA00022737"/>
    </source>
</evidence>
<dbReference type="GO" id="GO:0005886">
    <property type="term" value="C:plasma membrane"/>
    <property type="evidence" value="ECO:0007669"/>
    <property type="project" value="TreeGrafter"/>
</dbReference>
<reference evidence="9 10" key="1">
    <citation type="journal article" date="2021" name="Elife">
        <title>Chloroplast acquisition without the gene transfer in kleptoplastic sea slugs, Plakobranchus ocellatus.</title>
        <authorList>
            <person name="Maeda T."/>
            <person name="Takahashi S."/>
            <person name="Yoshida T."/>
            <person name="Shimamura S."/>
            <person name="Takaki Y."/>
            <person name="Nagai Y."/>
            <person name="Toyoda A."/>
            <person name="Suzuki Y."/>
            <person name="Arimoto A."/>
            <person name="Ishii H."/>
            <person name="Satoh N."/>
            <person name="Nishiyama T."/>
            <person name="Hasebe M."/>
            <person name="Maruyama T."/>
            <person name="Minagawa J."/>
            <person name="Obokata J."/>
            <person name="Shigenobu S."/>
        </authorList>
    </citation>
    <scope>NUCLEOTIDE SEQUENCE [LARGE SCALE GENOMIC DNA]</scope>
</reference>
<evidence type="ECO:0000256" key="7">
    <source>
        <dbReference type="SAM" id="Phobius"/>
    </source>
</evidence>
<evidence type="ECO:0000256" key="5">
    <source>
        <dbReference type="ARBA" id="ARBA00023136"/>
    </source>
</evidence>
<evidence type="ECO:0000313" key="10">
    <source>
        <dbReference type="Proteomes" id="UP000735302"/>
    </source>
</evidence>
<keyword evidence="2 7" id="KW-0812">Transmembrane</keyword>
<evidence type="ECO:0000259" key="8">
    <source>
        <dbReference type="Pfam" id="PF08016"/>
    </source>
</evidence>
<sequence>MSVALSVFYIGMECVRTFCLRHAWHLRRLHHNGLYRAILVLFSLCLLIDSLWFWIDKHNADSNIFLILALLLGDWFLTFFLRAWRKFSFFTILFQKVLVGDMFRFSIMILLELIAFSAAMYVAYLPAGSYELPEEFEDVWSSILTMFRLMLGLSDVEVLSKAPAAWLAVGLYVAFVLLTYVLLLNSLIAMMSQTCALVSQDRDLQWHMQRLSVLLMLESLLPPRCRPLLGQRKSCRRYSLKTGLAHQEGRYLKPVTSVQASYTDGKAILRRQNLVRTMGFGELTLKLAPSQFNTYNSPVGYNTKTTMQRIERSSPPQQYITLNSKTHNSYYEEQENIYIDEAGLNNNGFDSEKANELRNVSMKTLDNNKSQRKRAEFPQQSSYSPKQGRRRHNSERKNRRTQTDTNEPLSRSYPDSKLRGNIPAAPGSPNLRQEEPGKPVVHYLAVPGMPLLSETNLHNVPFGLVHQPVGNSSSREQVAYTNLAQPLSNGQFQSNAYTSATRAPTFLSVAEPHQLIQQANSTSQAPQPHLVPTFYDRIPEQAKRANFAARVQFIDVNDLNKEV</sequence>
<gene>
    <name evidence="9" type="ORF">PoB_002515400</name>
</gene>
<feature type="domain" description="Polycystin cation channel PKD1/PKD2" evidence="8">
    <location>
        <begin position="80"/>
        <end position="194"/>
    </location>
</feature>
<comment type="caution">
    <text evidence="9">The sequence shown here is derived from an EMBL/GenBank/DDBJ whole genome shotgun (WGS) entry which is preliminary data.</text>
</comment>
<dbReference type="PANTHER" id="PTHR10582:SF31">
    <property type="entry name" value="TRANSIENT RECEPTOR POTENTIAL CATION CHANNEL SUBFAMILY V MEMBER 6-LIKE"/>
    <property type="match status" value="1"/>
</dbReference>
<dbReference type="Proteomes" id="UP000735302">
    <property type="component" value="Unassembled WGS sequence"/>
</dbReference>
<evidence type="ECO:0000256" key="6">
    <source>
        <dbReference type="SAM" id="MobiDB-lite"/>
    </source>
</evidence>
<dbReference type="EMBL" id="BLXT01002861">
    <property type="protein sequence ID" value="GFN98648.1"/>
    <property type="molecule type" value="Genomic_DNA"/>
</dbReference>
<keyword evidence="3" id="KW-0677">Repeat</keyword>
<feature type="region of interest" description="Disordered" evidence="6">
    <location>
        <begin position="363"/>
        <end position="436"/>
    </location>
</feature>
<feature type="transmembrane region" description="Helical" evidence="7">
    <location>
        <begin position="166"/>
        <end position="191"/>
    </location>
</feature>
<comment type="subcellular location">
    <subcellularLocation>
        <location evidence="1">Membrane</location>
        <topology evidence="1">Multi-pass membrane protein</topology>
    </subcellularLocation>
</comment>
<dbReference type="InterPro" id="IPR013122">
    <property type="entry name" value="PKD1_2_channel"/>
</dbReference>
<dbReference type="GO" id="GO:0005262">
    <property type="term" value="F:calcium channel activity"/>
    <property type="evidence" value="ECO:0007669"/>
    <property type="project" value="TreeGrafter"/>
</dbReference>
<evidence type="ECO:0000313" key="9">
    <source>
        <dbReference type="EMBL" id="GFN98648.1"/>
    </source>
</evidence>
<protein>
    <submittedName>
        <fullName evidence="9">Transient receptor potential cation channel subfamily v member 4-like</fullName>
    </submittedName>
</protein>
<name>A0AAV3ZXJ0_9GAST</name>
<accession>A0AAV3ZXJ0</accession>
<feature type="transmembrane region" description="Helical" evidence="7">
    <location>
        <begin position="64"/>
        <end position="84"/>
    </location>
</feature>
<proteinExistence type="predicted"/>